<dbReference type="EMBL" id="OW240916">
    <property type="protein sequence ID" value="CAH2292216.1"/>
    <property type="molecule type" value="Genomic_DNA"/>
</dbReference>
<sequence length="538" mass="61042">MDPLNDTILEIEQRYYHVDRSVLAAQSRYFDVLFYGGFKESSQHKIQLKGIDEACFQMLLDFVNKGTIEINKWNVTDILETADFLDLQKAKGLCVGFLAHELRVSNCLDMISYSRQYACPELLKSAFNVALTHLPDLMNDYEDEFNQLDKETFVQLLNSDDLFVSNEDLVFEAVMKWVMADPIREKDFEDMVSLVRPAFLSLSFLDTLVRRSKSTEGRNAYVRLLQTLNTNLPKAWSTMDETMSTSRTYETLFVLGGKHEKEQQDLYVFLPKSSSWKACSPLLRKNLTHYAVATVGNLMIVTGGYFRGDFVWYSIDCVVIYDSSTNSWVDGPPMKMSRNCHCAVGIGHQLYAIGGSTDESVIADVECLDLADMKWESRSPLIRPVERAAATSAGSNLYVICGRDENGDVYSGVQRLNTETDEWVVISYSPMPRYDLCATFLNGVIYTIGGKALRFDLCTEEWTIIDKECLNRKFFMGCASVNGQIYIMGQRRASITQDIPNFVFLDPYLDNCQVKDSNIPCPLPIRGCVTVKSCDISF</sequence>
<dbReference type="SUPFAM" id="SSF54695">
    <property type="entry name" value="POZ domain"/>
    <property type="match status" value="1"/>
</dbReference>
<dbReference type="Pfam" id="PF07707">
    <property type="entry name" value="BACK"/>
    <property type="match status" value="1"/>
</dbReference>
<proteinExistence type="predicted"/>
<feature type="domain" description="BTB" evidence="3">
    <location>
        <begin position="5"/>
        <end position="72"/>
    </location>
</feature>
<dbReference type="SMART" id="SM00875">
    <property type="entry name" value="BACK"/>
    <property type="match status" value="1"/>
</dbReference>
<dbReference type="Pfam" id="PF00651">
    <property type="entry name" value="BTB"/>
    <property type="match status" value="1"/>
</dbReference>
<dbReference type="PANTHER" id="PTHR45632:SF3">
    <property type="entry name" value="KELCH-LIKE PROTEIN 32"/>
    <property type="match status" value="1"/>
</dbReference>
<evidence type="ECO:0000313" key="4">
    <source>
        <dbReference type="EMBL" id="CAH2292216.1"/>
    </source>
</evidence>
<dbReference type="Pfam" id="PF24681">
    <property type="entry name" value="Kelch_KLHDC2_KLHL20_DRC7"/>
    <property type="match status" value="1"/>
</dbReference>
<dbReference type="SMART" id="SM00225">
    <property type="entry name" value="BTB"/>
    <property type="match status" value="1"/>
</dbReference>
<gene>
    <name evidence="4" type="ORF">PECUL_23A060378</name>
</gene>
<dbReference type="Gene3D" id="3.30.710.10">
    <property type="entry name" value="Potassium Channel Kv1.1, Chain A"/>
    <property type="match status" value="1"/>
</dbReference>
<dbReference type="Gene3D" id="2.120.10.80">
    <property type="entry name" value="Kelch-type beta propeller"/>
    <property type="match status" value="1"/>
</dbReference>
<evidence type="ECO:0000256" key="1">
    <source>
        <dbReference type="ARBA" id="ARBA00022441"/>
    </source>
</evidence>
<dbReference type="SUPFAM" id="SSF117281">
    <property type="entry name" value="Kelch motif"/>
    <property type="match status" value="1"/>
</dbReference>
<evidence type="ECO:0000259" key="3">
    <source>
        <dbReference type="PROSITE" id="PS50097"/>
    </source>
</evidence>
<keyword evidence="2" id="KW-0677">Repeat</keyword>
<dbReference type="Pfam" id="PF01344">
    <property type="entry name" value="Kelch_1"/>
    <property type="match status" value="1"/>
</dbReference>
<keyword evidence="5" id="KW-1185">Reference proteome</keyword>
<dbReference type="AlphaFoldDB" id="A0AAD1S4R6"/>
<dbReference type="PIRSF" id="PIRSF037037">
    <property type="entry name" value="Kelch-like_protein_gigaxonin"/>
    <property type="match status" value="1"/>
</dbReference>
<dbReference type="InterPro" id="IPR011705">
    <property type="entry name" value="BACK"/>
</dbReference>
<reference evidence="4" key="1">
    <citation type="submission" date="2022-03" db="EMBL/GenBank/DDBJ databases">
        <authorList>
            <person name="Alioto T."/>
            <person name="Alioto T."/>
            <person name="Gomez Garrido J."/>
        </authorList>
    </citation>
    <scope>NUCLEOTIDE SEQUENCE</scope>
</reference>
<keyword evidence="1" id="KW-0880">Kelch repeat</keyword>
<dbReference type="InterPro" id="IPR017096">
    <property type="entry name" value="BTB-kelch_protein"/>
</dbReference>
<dbReference type="InterPro" id="IPR006652">
    <property type="entry name" value="Kelch_1"/>
</dbReference>
<dbReference type="PROSITE" id="PS50097">
    <property type="entry name" value="BTB"/>
    <property type="match status" value="1"/>
</dbReference>
<evidence type="ECO:0000313" key="5">
    <source>
        <dbReference type="Proteomes" id="UP001295444"/>
    </source>
</evidence>
<dbReference type="InterPro" id="IPR000210">
    <property type="entry name" value="BTB/POZ_dom"/>
</dbReference>
<dbReference type="PANTHER" id="PTHR45632">
    <property type="entry name" value="LD33804P"/>
    <property type="match status" value="1"/>
</dbReference>
<name>A0AAD1S4R6_PELCU</name>
<protein>
    <submittedName>
        <fullName evidence="4">Kelch 23</fullName>
    </submittedName>
</protein>
<dbReference type="SMART" id="SM00612">
    <property type="entry name" value="Kelch"/>
    <property type="match status" value="5"/>
</dbReference>
<dbReference type="Gene3D" id="1.25.40.420">
    <property type="match status" value="1"/>
</dbReference>
<dbReference type="InterPro" id="IPR015915">
    <property type="entry name" value="Kelch-typ_b-propeller"/>
</dbReference>
<dbReference type="Proteomes" id="UP001295444">
    <property type="component" value="Chromosome 05"/>
</dbReference>
<organism evidence="4 5">
    <name type="scientific">Pelobates cultripes</name>
    <name type="common">Western spadefoot toad</name>
    <dbReference type="NCBI Taxonomy" id="61616"/>
    <lineage>
        <taxon>Eukaryota</taxon>
        <taxon>Metazoa</taxon>
        <taxon>Chordata</taxon>
        <taxon>Craniata</taxon>
        <taxon>Vertebrata</taxon>
        <taxon>Euteleostomi</taxon>
        <taxon>Amphibia</taxon>
        <taxon>Batrachia</taxon>
        <taxon>Anura</taxon>
        <taxon>Pelobatoidea</taxon>
        <taxon>Pelobatidae</taxon>
        <taxon>Pelobates</taxon>
    </lineage>
</organism>
<evidence type="ECO:0000256" key="2">
    <source>
        <dbReference type="ARBA" id="ARBA00022737"/>
    </source>
</evidence>
<accession>A0AAD1S4R6</accession>
<dbReference type="InterPro" id="IPR011333">
    <property type="entry name" value="SKP1/BTB/POZ_sf"/>
</dbReference>